<dbReference type="AlphaFoldDB" id="A0AB36JN36"/>
<evidence type="ECO:0000313" key="2">
    <source>
        <dbReference type="Proteomes" id="UP000188600"/>
    </source>
</evidence>
<sequence>MILVKNKALTSLYKIQRALSEQSKNRSFDEEPQVLGKTIFFAQLVARVQLYKIQRAFDTSSTRSISSLQQSIPRLLK</sequence>
<name>A0AB36JN36_9STRE</name>
<accession>A0AB36JN36</accession>
<evidence type="ECO:0000313" key="1">
    <source>
        <dbReference type="EMBL" id="ONK28129.1"/>
    </source>
</evidence>
<comment type="caution">
    <text evidence="1">The sequence shown here is derived from an EMBL/GenBank/DDBJ whole genome shotgun (WGS) entry which is preliminary data.</text>
</comment>
<organism evidence="1 2">
    <name type="scientific">Streptococcus azizii</name>
    <dbReference type="NCBI Taxonomy" id="1579424"/>
    <lineage>
        <taxon>Bacteria</taxon>
        <taxon>Bacillati</taxon>
        <taxon>Bacillota</taxon>
        <taxon>Bacilli</taxon>
        <taxon>Lactobacillales</taxon>
        <taxon>Streptococcaceae</taxon>
        <taxon>Streptococcus</taxon>
    </lineage>
</organism>
<gene>
    <name evidence="1" type="ORF">BVE86_03765</name>
</gene>
<dbReference type="EMBL" id="MSPT01000006">
    <property type="protein sequence ID" value="ONK28129.1"/>
    <property type="molecule type" value="Genomic_DNA"/>
</dbReference>
<proteinExistence type="predicted"/>
<dbReference type="Proteomes" id="UP000188600">
    <property type="component" value="Unassembled WGS sequence"/>
</dbReference>
<protein>
    <submittedName>
        <fullName evidence="1">Uncharacterized protein</fullName>
    </submittedName>
</protein>
<reference evidence="1 2" key="1">
    <citation type="submission" date="2016-12" db="EMBL/GenBank/DDBJ databases">
        <authorList>
            <person name="Gulvik C.A."/>
        </authorList>
    </citation>
    <scope>NUCLEOTIDE SEQUENCE [LARGE SCALE GENOMIC DNA]</scope>
    <source>
        <strain evidence="1 2">12-5291</strain>
    </source>
</reference>